<evidence type="ECO:0000256" key="1">
    <source>
        <dbReference type="ARBA" id="ARBA00008025"/>
    </source>
</evidence>
<protein>
    <submittedName>
        <fullName evidence="14">Palmitoyltransferase</fullName>
    </submittedName>
</protein>
<dbReference type="InterPro" id="IPR042855">
    <property type="entry name" value="V_SNARE_CC"/>
</dbReference>
<dbReference type="Gene3D" id="3.30.450.50">
    <property type="entry name" value="Longin domain"/>
    <property type="match status" value="1"/>
</dbReference>
<evidence type="ECO:0000259" key="12">
    <source>
        <dbReference type="PROSITE" id="PS50859"/>
    </source>
</evidence>
<dbReference type="InterPro" id="IPR010908">
    <property type="entry name" value="Longin_dom"/>
</dbReference>
<comment type="caution">
    <text evidence="14">The sequence shown here is derived from an EMBL/GenBank/DDBJ whole genome shotgun (WGS) entry which is preliminary data.</text>
</comment>
<feature type="region of interest" description="Disordered" evidence="10">
    <location>
        <begin position="339"/>
        <end position="418"/>
    </location>
</feature>
<feature type="coiled-coil region" evidence="9">
    <location>
        <begin position="1668"/>
        <end position="1702"/>
    </location>
</feature>
<feature type="compositionally biased region" description="Gly residues" evidence="10">
    <location>
        <begin position="292"/>
        <end position="307"/>
    </location>
</feature>
<dbReference type="PANTHER" id="PTHR45806">
    <property type="entry name" value="SYNAPTOBREVIN HOMOLOG YKT6"/>
    <property type="match status" value="1"/>
</dbReference>
<dbReference type="Gene3D" id="1.20.5.110">
    <property type="match status" value="1"/>
</dbReference>
<evidence type="ECO:0000256" key="7">
    <source>
        <dbReference type="ARBA" id="ARBA00046278"/>
    </source>
</evidence>
<comment type="subcellular location">
    <subcellularLocation>
        <location evidence="7">Endomembrane system</location>
        <topology evidence="7">Lipid-anchor</topology>
        <orientation evidence="7">Cytoplasmic side</orientation>
    </subcellularLocation>
</comment>
<dbReference type="CDD" id="cd14824">
    <property type="entry name" value="Longin"/>
    <property type="match status" value="1"/>
</dbReference>
<gene>
    <name evidence="14" type="primary">YKT6</name>
    <name evidence="14" type="ORF">LPJ64_004428</name>
</gene>
<feature type="coiled-coil region" evidence="9">
    <location>
        <begin position="1523"/>
        <end position="1585"/>
    </location>
</feature>
<comment type="similarity">
    <text evidence="1">Belongs to the synaptobrevin family.</text>
</comment>
<feature type="compositionally biased region" description="Acidic residues" evidence="10">
    <location>
        <begin position="339"/>
        <end position="355"/>
    </location>
</feature>
<evidence type="ECO:0000256" key="5">
    <source>
        <dbReference type="ARBA" id="ARBA00023288"/>
    </source>
</evidence>
<feature type="compositionally biased region" description="Basic and acidic residues" evidence="10">
    <location>
        <begin position="406"/>
        <end position="418"/>
    </location>
</feature>
<evidence type="ECO:0000313" key="14">
    <source>
        <dbReference type="EMBL" id="KAJ1643837.1"/>
    </source>
</evidence>
<dbReference type="PROSITE" id="PS50892">
    <property type="entry name" value="V_SNARE"/>
    <property type="match status" value="1"/>
</dbReference>
<dbReference type="GO" id="GO:0006888">
    <property type="term" value="P:endoplasmic reticulum to Golgi vesicle-mediated transport"/>
    <property type="evidence" value="ECO:0007669"/>
    <property type="project" value="TreeGrafter"/>
</dbReference>
<evidence type="ECO:0000259" key="13">
    <source>
        <dbReference type="PROSITE" id="PS50892"/>
    </source>
</evidence>
<keyword evidence="2" id="KW-0488">Methylation</keyword>
<feature type="transmembrane region" description="Helical" evidence="11">
    <location>
        <begin position="562"/>
        <end position="581"/>
    </location>
</feature>
<dbReference type="InterPro" id="IPR011012">
    <property type="entry name" value="Longin-like_dom_sf"/>
</dbReference>
<evidence type="ECO:0000256" key="9">
    <source>
        <dbReference type="SAM" id="Coils"/>
    </source>
</evidence>
<dbReference type="EMBL" id="JANBOH010000215">
    <property type="protein sequence ID" value="KAJ1643837.1"/>
    <property type="molecule type" value="Genomic_DNA"/>
</dbReference>
<dbReference type="Proteomes" id="UP001145021">
    <property type="component" value="Unassembled WGS sequence"/>
</dbReference>
<organism evidence="14 15">
    <name type="scientific">Coemansia asiatica</name>
    <dbReference type="NCBI Taxonomy" id="1052880"/>
    <lineage>
        <taxon>Eukaryota</taxon>
        <taxon>Fungi</taxon>
        <taxon>Fungi incertae sedis</taxon>
        <taxon>Zoopagomycota</taxon>
        <taxon>Kickxellomycotina</taxon>
        <taxon>Kickxellomycetes</taxon>
        <taxon>Kickxellales</taxon>
        <taxon>Kickxellaceae</taxon>
        <taxon>Coemansia</taxon>
    </lineage>
</organism>
<keyword evidence="15" id="KW-1185">Reference proteome</keyword>
<feature type="region of interest" description="Disordered" evidence="10">
    <location>
        <begin position="1257"/>
        <end position="1290"/>
    </location>
</feature>
<keyword evidence="3 11" id="KW-0472">Membrane</keyword>
<dbReference type="PROSITE" id="PS50859">
    <property type="entry name" value="LONGIN"/>
    <property type="match status" value="1"/>
</dbReference>
<feature type="compositionally biased region" description="Polar residues" evidence="10">
    <location>
        <begin position="269"/>
        <end position="286"/>
    </location>
</feature>
<evidence type="ECO:0000256" key="11">
    <source>
        <dbReference type="SAM" id="Phobius"/>
    </source>
</evidence>
<feature type="compositionally biased region" description="Low complexity" evidence="10">
    <location>
        <begin position="387"/>
        <end position="402"/>
    </location>
</feature>
<evidence type="ECO:0000256" key="3">
    <source>
        <dbReference type="ARBA" id="ARBA00023136"/>
    </source>
</evidence>
<dbReference type="GO" id="GO:0005794">
    <property type="term" value="C:Golgi apparatus"/>
    <property type="evidence" value="ECO:0007669"/>
    <property type="project" value="TreeGrafter"/>
</dbReference>
<evidence type="ECO:0000256" key="6">
    <source>
        <dbReference type="ARBA" id="ARBA00023289"/>
    </source>
</evidence>
<evidence type="ECO:0000256" key="8">
    <source>
        <dbReference type="PROSITE-ProRule" id="PRU00290"/>
    </source>
</evidence>
<keyword evidence="8 9" id="KW-0175">Coiled coil</keyword>
<keyword evidence="5" id="KW-0449">Lipoprotein</keyword>
<feature type="transmembrane region" description="Helical" evidence="11">
    <location>
        <begin position="443"/>
        <end position="465"/>
    </location>
</feature>
<feature type="region of interest" description="Disordered" evidence="10">
    <location>
        <begin position="260"/>
        <end position="307"/>
    </location>
</feature>
<feature type="compositionally biased region" description="Low complexity" evidence="10">
    <location>
        <begin position="1274"/>
        <end position="1290"/>
    </location>
</feature>
<sequence>MKLFHLAVIRVQAGAPTHNSAGTATILSSASDLSSFSFFQRSRQVYVGEFMNFFSATVAERMDENQRQEVTTNEQGEHKVHAFRPRGQLCITVLTDNEYPSRVAFALATKIFEEFTKLYTRQQYVVATDKLELPVLNEYIVNYQDPKQEDNIMKIQQELDETTAVMRKTIEQVMDRGVKLNDLVDRSSHLSTSSKAFYNFFIQELAYTRKTLKVMEDSRGIPKCRDRQSDTPTAAERLATEAAKDAGWRVHWPRIRMMSHSPDLDQSESDTSSGAQANLRVQSAPQSSSTGTGSGNGISSSNGGGSAASGAWTQLVRFVAEITEVFDGSPLFSRAVLVEEEDEGEKDEKEDEDKDIEQVADASEDSDDSFVELTLDGHRSTDMSRTSSGRKSSFVGSSSNVSTADDGEHGSVVRDPLFDHPHGQSVLRTQRLTAEEFARRHPLLVLFLGWLAMVVIDWMVTSAAMPRLLTLVTLRPWSPFSESFVLRASLISVDPTRSGLWQTIRSHLAAGELWIDDGLWRMQAIVTMALVPLTRPYALQWLAFCVLSIHALKRYSRMGRRAMVLCIVYFALADLSLWRVFAPSSARLADIGFSDMGAAAYTSPSYECLSDACRVSAARATPPPPPPPVSAKGSVDHDLVSTALDGVVFPHSVRSPFADAVEEALARKQAMLERRSERMRGLQDWRRYSNTTLASGNSRLLSTLATFSVYVYSGFQLRQPGIHTLRLAMLLFAMDVVGRFWIRWYWINVAEPCCRSASARLSGNVFLPWSGWGLKDTLYREIGVNGIKFASIAGFLQRSINSLSQITGCFLSRHSDFHSKTGTSPTPSQIQSQSLEVSESASAWCFLLPVHVLSIFLLACFREAAFAVHNMRVWYRTVVRDRRRGPAIVSGKSAALSTRGVSVATGSSDAAALLSDCSIATSQDNMNHVAAAGQGKLQRPAQGSSTVRSVLSSAGASGVYAHRICFLCLSGYCERCLLSMEIWPTALASSRQSVSSSSASAAGPSDSAGISNGCNEGCNYSGNSGYYGRSSGAAHVSVGSASISGSSSVTGSAKRKARGHGHGSSFARHQQNKTPIVCDPLLEESDNGLPSLRDSLLNLGLLNPSLNEPASSGSSFGMVQLNAGGAASGKRGKALDAWIVSSVAHCPCRAVHGVGPSSFVSKAIRAERTEQLCKQISTGCFEPPVGTLLPLAQYVRELKSLGLVRPVDPSSVVSNEDPTASVFPMIFGRFTMPENPQAVAAANALLASSAASYAQLTQPSGHTPGGAPFLGAPSSSSASSTSSSSASAISDGFNRPSRILVKPTPLSNARAPGIGTFRLRIEDIRAGDGLVVVSVSVTPVLAHLLLAHQKTASSASVCVPASLVSTIASRSRGTASSTSSATNPAFSGASVAAVSVQKRSSSDVDPFLDFVRVLLPKSDMVLRVDGVRYADVEFQSCLNQPIVVRGLLRDHVYSICLTICGMRSEELLVCLPSVSIGAVAVKEQMTKRAEIEMLLGSLEEYRSKIQAVLQLFRKTKKDGSKQLQNCENDLAIARKSLEKLVLEGPKLERRLAQLTENLSELDAEIPGLQQQLDEIRQELMQMNLVAADVDSETTTHSDTGSATRAKVPRPLKKFASTGNATTTAGSLPGLSGFGVLPILGDSGEAQSRSKIPVDMQSEQIPKTQGSALDRALKQLRATETKYRRAQDEREEVIQELKAERAKWMGTLAQVTQSMEPIERSIDPVRRDLKDVTKRANAGKVLESKLAKQLEKQTSLSIPRFEEKSELDKKVSALKKAIKDEEDKVYALMQRNFYTKK</sequence>
<evidence type="ECO:0000256" key="10">
    <source>
        <dbReference type="SAM" id="MobiDB-lite"/>
    </source>
</evidence>
<name>A0A9W8CHV5_9FUNG</name>
<feature type="region of interest" description="Disordered" evidence="10">
    <location>
        <begin position="1045"/>
        <end position="1069"/>
    </location>
</feature>
<dbReference type="Pfam" id="PF00957">
    <property type="entry name" value="Synaptobrevin"/>
    <property type="match status" value="1"/>
</dbReference>
<dbReference type="SMART" id="SM01270">
    <property type="entry name" value="Longin"/>
    <property type="match status" value="1"/>
</dbReference>
<dbReference type="SUPFAM" id="SSF64356">
    <property type="entry name" value="SNARE-like"/>
    <property type="match status" value="1"/>
</dbReference>
<dbReference type="GO" id="GO:0005484">
    <property type="term" value="F:SNAP receptor activity"/>
    <property type="evidence" value="ECO:0007669"/>
    <property type="project" value="TreeGrafter"/>
</dbReference>
<keyword evidence="6" id="KW-0636">Prenylation</keyword>
<feature type="domain" description="Longin" evidence="12">
    <location>
        <begin position="7"/>
        <end position="124"/>
    </location>
</feature>
<keyword evidence="11" id="KW-1133">Transmembrane helix</keyword>
<accession>A0A9W8CHV5</accession>
<evidence type="ECO:0000256" key="2">
    <source>
        <dbReference type="ARBA" id="ARBA00022481"/>
    </source>
</evidence>
<proteinExistence type="inferred from homology"/>
<keyword evidence="11" id="KW-0812">Transmembrane</keyword>
<evidence type="ECO:0000313" key="15">
    <source>
        <dbReference type="Proteomes" id="UP001145021"/>
    </source>
</evidence>
<feature type="domain" description="V-SNARE coiled-coil homology" evidence="13">
    <location>
        <begin position="151"/>
        <end position="213"/>
    </location>
</feature>
<keyword evidence="4" id="KW-0564">Palmitate</keyword>
<dbReference type="SUPFAM" id="SSF58038">
    <property type="entry name" value="SNARE fusion complex"/>
    <property type="match status" value="1"/>
</dbReference>
<evidence type="ECO:0000256" key="4">
    <source>
        <dbReference type="ARBA" id="ARBA00023139"/>
    </source>
</evidence>
<reference evidence="14" key="1">
    <citation type="submission" date="2022-07" db="EMBL/GenBank/DDBJ databases">
        <title>Phylogenomic reconstructions and comparative analyses of Kickxellomycotina fungi.</title>
        <authorList>
            <person name="Reynolds N.K."/>
            <person name="Stajich J.E."/>
            <person name="Barry K."/>
            <person name="Grigoriev I.V."/>
            <person name="Crous P."/>
            <person name="Smith M.E."/>
        </authorList>
    </citation>
    <scope>NUCLEOTIDE SEQUENCE</scope>
    <source>
        <strain evidence="14">NBRC 105413</strain>
    </source>
</reference>
<dbReference type="Pfam" id="PF13774">
    <property type="entry name" value="Longin"/>
    <property type="match status" value="1"/>
</dbReference>
<dbReference type="PANTHER" id="PTHR45806:SF1">
    <property type="entry name" value="SYNAPTOBREVIN HOMOLOG YKT6"/>
    <property type="match status" value="1"/>
</dbReference>